<dbReference type="STRING" id="1384054.N790_05285"/>
<keyword evidence="6 11" id="KW-0812">Transmembrane</keyword>
<dbReference type="InterPro" id="IPR013525">
    <property type="entry name" value="ABC2_TM"/>
</dbReference>
<dbReference type="PRINTS" id="PR00164">
    <property type="entry name" value="ABC2TRNSPORT"/>
</dbReference>
<dbReference type="PANTHER" id="PTHR30413">
    <property type="entry name" value="INNER MEMBRANE TRANSPORT PERMEASE"/>
    <property type="match status" value="1"/>
</dbReference>
<feature type="transmembrane region" description="Helical" evidence="11">
    <location>
        <begin position="176"/>
        <end position="195"/>
    </location>
</feature>
<name>A0A091B9R6_9GAMM</name>
<keyword evidence="14" id="KW-1185">Reference proteome</keyword>
<sequence length="261" mass="29217">MSALTEHRSLTLELAKRDVLGRYRGASFGLLWSLISPFLMLMIYTFAFGTVMGNRWPQVEQGGASFSIILFAALIVHGFFSEVLNKAPTLVTANPNFVKRVVFPIDILPWPLVMSALFHAGTTLLVFLALRLVMDGQLAWTTVFFPLVMLPLLVLCLAIAWFLAALGVYLRDITQVTPLLSLALLFLSTAMMPLESVPESYRWVFEYNPLSFIIDQARAVLLWQQLPDAWGLLRYLAVATGLAYLGRYFFAKARSGFADVL</sequence>
<evidence type="ECO:0000256" key="3">
    <source>
        <dbReference type="ARBA" id="ARBA00022448"/>
    </source>
</evidence>
<evidence type="ECO:0000256" key="5">
    <source>
        <dbReference type="ARBA" id="ARBA00022597"/>
    </source>
</evidence>
<evidence type="ECO:0000256" key="8">
    <source>
        <dbReference type="ARBA" id="ARBA00022989"/>
    </source>
</evidence>
<evidence type="ECO:0000313" key="14">
    <source>
        <dbReference type="Proteomes" id="UP000029392"/>
    </source>
</evidence>
<organism evidence="13 14">
    <name type="scientific">Arenimonas malthae CC-JY-1</name>
    <dbReference type="NCBI Taxonomy" id="1384054"/>
    <lineage>
        <taxon>Bacteria</taxon>
        <taxon>Pseudomonadati</taxon>
        <taxon>Pseudomonadota</taxon>
        <taxon>Gammaproteobacteria</taxon>
        <taxon>Lysobacterales</taxon>
        <taxon>Lysobacteraceae</taxon>
        <taxon>Arenimonas</taxon>
    </lineage>
</organism>
<dbReference type="PANTHER" id="PTHR30413:SF10">
    <property type="entry name" value="CAPSULE POLYSACCHARIDE EXPORT INNER-MEMBRANE PROTEIN CTRC"/>
    <property type="match status" value="1"/>
</dbReference>
<keyword evidence="7" id="KW-0972">Capsule biogenesis/degradation</keyword>
<proteinExistence type="inferred from homology"/>
<dbReference type="InterPro" id="IPR000412">
    <property type="entry name" value="ABC_2_transport"/>
</dbReference>
<evidence type="ECO:0000259" key="12">
    <source>
        <dbReference type="PROSITE" id="PS51012"/>
    </source>
</evidence>
<dbReference type="PATRIC" id="fig|1384054.3.peg.1045"/>
<accession>A0A091B9R6</accession>
<dbReference type="GO" id="GO:0140359">
    <property type="term" value="F:ABC-type transporter activity"/>
    <property type="evidence" value="ECO:0007669"/>
    <property type="project" value="InterPro"/>
</dbReference>
<dbReference type="GO" id="GO:0043190">
    <property type="term" value="C:ATP-binding cassette (ABC) transporter complex"/>
    <property type="evidence" value="ECO:0007669"/>
    <property type="project" value="InterPro"/>
</dbReference>
<feature type="transmembrane region" description="Helical" evidence="11">
    <location>
        <begin position="142"/>
        <end position="170"/>
    </location>
</feature>
<evidence type="ECO:0000256" key="10">
    <source>
        <dbReference type="ARBA" id="ARBA00023136"/>
    </source>
</evidence>
<dbReference type="eggNOG" id="COG1682">
    <property type="taxonomic scope" value="Bacteria"/>
</dbReference>
<evidence type="ECO:0000313" key="13">
    <source>
        <dbReference type="EMBL" id="KFN49393.1"/>
    </source>
</evidence>
<evidence type="ECO:0000256" key="4">
    <source>
        <dbReference type="ARBA" id="ARBA00022475"/>
    </source>
</evidence>
<feature type="transmembrane region" description="Helical" evidence="11">
    <location>
        <begin position="232"/>
        <end position="250"/>
    </location>
</feature>
<keyword evidence="4 11" id="KW-1003">Cell membrane</keyword>
<comment type="subcellular location">
    <subcellularLocation>
        <location evidence="11">Cell inner membrane</location>
        <topology evidence="11">Multi-pass membrane protein</topology>
    </subcellularLocation>
    <subcellularLocation>
        <location evidence="1">Cell membrane</location>
        <topology evidence="1">Multi-pass membrane protein</topology>
    </subcellularLocation>
</comment>
<dbReference type="PIRSF" id="PIRSF006648">
    <property type="entry name" value="DrrB"/>
    <property type="match status" value="1"/>
</dbReference>
<evidence type="ECO:0000256" key="11">
    <source>
        <dbReference type="RuleBase" id="RU361157"/>
    </source>
</evidence>
<feature type="transmembrane region" description="Helical" evidence="11">
    <location>
        <begin position="107"/>
        <end position="130"/>
    </location>
</feature>
<evidence type="ECO:0000256" key="9">
    <source>
        <dbReference type="ARBA" id="ARBA00023047"/>
    </source>
</evidence>
<dbReference type="RefSeq" id="WP_043801937.1">
    <property type="nucleotide sequence ID" value="NZ_AVCH01000123.1"/>
</dbReference>
<dbReference type="InterPro" id="IPR047817">
    <property type="entry name" value="ABC2_TM_bact-type"/>
</dbReference>
<keyword evidence="3 11" id="KW-0813">Transport</keyword>
<reference evidence="13 14" key="1">
    <citation type="submission" date="2013-09" db="EMBL/GenBank/DDBJ databases">
        <title>Genome sequencing of Arenimonas malthae.</title>
        <authorList>
            <person name="Chen F."/>
            <person name="Wang G."/>
        </authorList>
    </citation>
    <scope>NUCLEOTIDE SEQUENCE [LARGE SCALE GENOMIC DNA]</scope>
    <source>
        <strain evidence="13 14">CC-JY-1</strain>
    </source>
</reference>
<evidence type="ECO:0000256" key="2">
    <source>
        <dbReference type="ARBA" id="ARBA00007783"/>
    </source>
</evidence>
<gene>
    <name evidence="13" type="ORF">N790_05285</name>
</gene>
<evidence type="ECO:0000256" key="6">
    <source>
        <dbReference type="ARBA" id="ARBA00022692"/>
    </source>
</evidence>
<dbReference type="EMBL" id="AVCH01000123">
    <property type="protein sequence ID" value="KFN49393.1"/>
    <property type="molecule type" value="Genomic_DNA"/>
</dbReference>
<dbReference type="PROSITE" id="PS51012">
    <property type="entry name" value="ABC_TM2"/>
    <property type="match status" value="1"/>
</dbReference>
<feature type="transmembrane region" description="Helical" evidence="11">
    <location>
        <begin position="30"/>
        <end position="51"/>
    </location>
</feature>
<evidence type="ECO:0000256" key="7">
    <source>
        <dbReference type="ARBA" id="ARBA00022903"/>
    </source>
</evidence>
<comment type="similarity">
    <text evidence="2 11">Belongs to the ABC-2 integral membrane protein family.</text>
</comment>
<dbReference type="Pfam" id="PF01061">
    <property type="entry name" value="ABC2_membrane"/>
    <property type="match status" value="1"/>
</dbReference>
<dbReference type="GO" id="GO:0015920">
    <property type="term" value="P:lipopolysaccharide transport"/>
    <property type="evidence" value="ECO:0007669"/>
    <property type="project" value="TreeGrafter"/>
</dbReference>
<dbReference type="Proteomes" id="UP000029392">
    <property type="component" value="Unassembled WGS sequence"/>
</dbReference>
<keyword evidence="8 11" id="KW-1133">Transmembrane helix</keyword>
<keyword evidence="5" id="KW-0762">Sugar transport</keyword>
<keyword evidence="10 11" id="KW-0472">Membrane</keyword>
<dbReference type="GO" id="GO:0015774">
    <property type="term" value="P:polysaccharide transport"/>
    <property type="evidence" value="ECO:0007669"/>
    <property type="project" value="UniProtKB-KW"/>
</dbReference>
<feature type="transmembrane region" description="Helical" evidence="11">
    <location>
        <begin position="63"/>
        <end position="80"/>
    </location>
</feature>
<evidence type="ECO:0000256" key="1">
    <source>
        <dbReference type="ARBA" id="ARBA00004651"/>
    </source>
</evidence>
<feature type="domain" description="ABC transmembrane type-2" evidence="12">
    <location>
        <begin position="28"/>
        <end position="253"/>
    </location>
</feature>
<keyword evidence="9" id="KW-0625">Polysaccharide transport</keyword>
<dbReference type="AlphaFoldDB" id="A0A091B9R6"/>
<protein>
    <recommendedName>
        <fullName evidence="11">Transport permease protein</fullName>
    </recommendedName>
</protein>
<comment type="caution">
    <text evidence="13">The sequence shown here is derived from an EMBL/GenBank/DDBJ whole genome shotgun (WGS) entry which is preliminary data.</text>
</comment>